<evidence type="ECO:0000259" key="8">
    <source>
        <dbReference type="PROSITE" id="PS51677"/>
    </source>
</evidence>
<evidence type="ECO:0000256" key="6">
    <source>
        <dbReference type="ARBA" id="ARBA00023285"/>
    </source>
</evidence>
<evidence type="ECO:0000256" key="5">
    <source>
        <dbReference type="ARBA" id="ARBA00023277"/>
    </source>
</evidence>
<dbReference type="InParanoid" id="A0A1Y2DLT8"/>
<evidence type="ECO:0000256" key="7">
    <source>
        <dbReference type="SAM" id="MobiDB-lite"/>
    </source>
</evidence>
<accession>A0A1Y2DLT8</accession>
<dbReference type="PANTHER" id="PTHR46471:SF6">
    <property type="entry name" value="GLYCOSYL HYDROLASE"/>
    <property type="match status" value="1"/>
</dbReference>
<keyword evidence="5" id="KW-0119">Carbohydrate metabolism</keyword>
<dbReference type="Pfam" id="PF01522">
    <property type="entry name" value="Polysacc_deac_1"/>
    <property type="match status" value="1"/>
</dbReference>
<dbReference type="GO" id="GO:0046872">
    <property type="term" value="F:metal ion binding"/>
    <property type="evidence" value="ECO:0007669"/>
    <property type="project" value="UniProtKB-KW"/>
</dbReference>
<dbReference type="GO" id="GO:0005975">
    <property type="term" value="P:carbohydrate metabolic process"/>
    <property type="evidence" value="ECO:0007669"/>
    <property type="project" value="InterPro"/>
</dbReference>
<dbReference type="InterPro" id="IPR011330">
    <property type="entry name" value="Glyco_hydro/deAcase_b/a-brl"/>
</dbReference>
<evidence type="ECO:0000256" key="3">
    <source>
        <dbReference type="ARBA" id="ARBA00022729"/>
    </source>
</evidence>
<keyword evidence="3" id="KW-0732">Signal</keyword>
<sequence>MSSISAASGVLSFIPSASVDSYIFESFPCVNASSNGYNAISFSIQGTAGASLSLEMQTKSSCSATTNTGAWAEVNGITGAKQTITVPLSSFSGANIGAITSFVWSSFSTRSVKWQLGDIQFVCARGSQTSTGPSTGQSTRASSTTKASSTSAIASTLKSTTAPGPTSTAGCKNLLIDDWESQSRLTFLYYNAMIQPTSDDGTMASIVVANDNSVTLTPKDTSSYFYSKTTCVNAQNVYGGISLRIKAAKGTTFSIQLSSPAKCGDAEETAFPSQSTTDLGWTFDGTWKLYNIPFSKYQGLDLTKVQTVFFSGFSRAVQLGPMAFYCGNTVSEYKVPASTAPVGPSSTVPAPKGTASALVIDQFASSGANALGFWHGGDGGMSLTWGTKKVTIKSSDADYAFYTQVSGSCRDMRSFDGSYLHIAYSGSSKFTVALQQHNAKCDESVAPYPETWDSIEASRYASASDIYIPMSHFNINRTRVVGIALKGFYTTESVVLSKIEIVPSIPTTFKIPNKLPTGNLVFGCKRPNSFAFAIDDGDPRYAQEVMKVIKDEDIQVTFFTVGAPLDDKSTNLTNVYNEMSSQGHQIALHSYTHPKMEGLPDYEAIDWEYNNDIAAVERAFNGLHTPYFRPPFGNEGARMRQRLAVTTGSNSPYIVNWSVDVEDWLWATSDTPEKQLDAFKRDIAKGGNLVVMHYLYPSTVGYLKEFIQLAKATGKQLMRVDQCMEDPNAPAL</sequence>
<dbReference type="RefSeq" id="XP_040712677.1">
    <property type="nucleotide sequence ID" value="XM_040865478.1"/>
</dbReference>
<keyword evidence="6" id="KW-0170">Cobalt</keyword>
<evidence type="ECO:0000313" key="10">
    <source>
        <dbReference type="Proteomes" id="UP000193689"/>
    </source>
</evidence>
<reference evidence="9 10" key="1">
    <citation type="submission" date="2016-07" db="EMBL/GenBank/DDBJ databases">
        <title>Pervasive Adenine N6-methylation of Active Genes in Fungi.</title>
        <authorList>
            <consortium name="DOE Joint Genome Institute"/>
            <person name="Mondo S.J."/>
            <person name="Dannebaum R.O."/>
            <person name="Kuo R.C."/>
            <person name="Labutti K."/>
            <person name="Haridas S."/>
            <person name="Kuo A."/>
            <person name="Salamov A."/>
            <person name="Ahrendt S.R."/>
            <person name="Lipzen A."/>
            <person name="Sullivan W."/>
            <person name="Andreopoulos W.B."/>
            <person name="Clum A."/>
            <person name="Lindquist E."/>
            <person name="Daum C."/>
            <person name="Ramamoorthy G.K."/>
            <person name="Gryganskyi A."/>
            <person name="Culley D."/>
            <person name="Magnuson J.K."/>
            <person name="James T.Y."/>
            <person name="O'Malley M.A."/>
            <person name="Stajich J.E."/>
            <person name="Spatafora J.W."/>
            <person name="Visel A."/>
            <person name="Grigoriev I.V."/>
        </authorList>
    </citation>
    <scope>NUCLEOTIDE SEQUENCE [LARGE SCALE GENOMIC DNA]</scope>
    <source>
        <strain evidence="9 10">CBS 129021</strain>
    </source>
</reference>
<evidence type="ECO:0000256" key="4">
    <source>
        <dbReference type="ARBA" id="ARBA00022801"/>
    </source>
</evidence>
<name>A0A1Y2DLT8_9PEZI</name>
<dbReference type="Gene3D" id="2.60.120.430">
    <property type="entry name" value="Galactose-binding lectin"/>
    <property type="match status" value="1"/>
</dbReference>
<evidence type="ECO:0000256" key="2">
    <source>
        <dbReference type="ARBA" id="ARBA00022723"/>
    </source>
</evidence>
<keyword evidence="4 9" id="KW-0378">Hydrolase</keyword>
<comment type="caution">
    <text evidence="9">The sequence shown here is derived from an EMBL/GenBank/DDBJ whole genome shotgun (WGS) entry which is preliminary data.</text>
</comment>
<keyword evidence="10" id="KW-1185">Reference proteome</keyword>
<dbReference type="EMBL" id="MCFJ01000012">
    <property type="protein sequence ID" value="ORY60243.1"/>
    <property type="molecule type" value="Genomic_DNA"/>
</dbReference>
<evidence type="ECO:0000313" key="9">
    <source>
        <dbReference type="EMBL" id="ORY60243.1"/>
    </source>
</evidence>
<dbReference type="Gene3D" id="3.20.20.370">
    <property type="entry name" value="Glycoside hydrolase/deacetylase"/>
    <property type="match status" value="1"/>
</dbReference>
<keyword evidence="2" id="KW-0479">Metal-binding</keyword>
<dbReference type="AlphaFoldDB" id="A0A1Y2DLT8"/>
<dbReference type="InterPro" id="IPR002509">
    <property type="entry name" value="NODB_dom"/>
</dbReference>
<dbReference type="Proteomes" id="UP000193689">
    <property type="component" value="Unassembled WGS sequence"/>
</dbReference>
<dbReference type="GeneID" id="63781690"/>
<organism evidence="9 10">
    <name type="scientific">Pseudomassariella vexata</name>
    <dbReference type="NCBI Taxonomy" id="1141098"/>
    <lineage>
        <taxon>Eukaryota</taxon>
        <taxon>Fungi</taxon>
        <taxon>Dikarya</taxon>
        <taxon>Ascomycota</taxon>
        <taxon>Pezizomycotina</taxon>
        <taxon>Sordariomycetes</taxon>
        <taxon>Xylariomycetidae</taxon>
        <taxon>Amphisphaeriales</taxon>
        <taxon>Pseudomassariaceae</taxon>
        <taxon>Pseudomassariella</taxon>
    </lineage>
</organism>
<dbReference type="CDD" id="cd10917">
    <property type="entry name" value="CE4_NodB_like_6s_7s"/>
    <property type="match status" value="1"/>
</dbReference>
<comment type="cofactor">
    <cofactor evidence="1">
        <name>Co(2+)</name>
        <dbReference type="ChEBI" id="CHEBI:48828"/>
    </cofactor>
</comment>
<dbReference type="OrthoDB" id="2128708at2759"/>
<dbReference type="SUPFAM" id="SSF88713">
    <property type="entry name" value="Glycoside hydrolase/deacetylase"/>
    <property type="match status" value="1"/>
</dbReference>
<dbReference type="PROSITE" id="PS51677">
    <property type="entry name" value="NODB"/>
    <property type="match status" value="1"/>
</dbReference>
<evidence type="ECO:0000256" key="1">
    <source>
        <dbReference type="ARBA" id="ARBA00001941"/>
    </source>
</evidence>
<feature type="region of interest" description="Disordered" evidence="7">
    <location>
        <begin position="127"/>
        <end position="147"/>
    </location>
</feature>
<dbReference type="GO" id="GO:0016810">
    <property type="term" value="F:hydrolase activity, acting on carbon-nitrogen (but not peptide) bonds"/>
    <property type="evidence" value="ECO:0007669"/>
    <property type="project" value="InterPro"/>
</dbReference>
<feature type="domain" description="NodB homology" evidence="8">
    <location>
        <begin position="528"/>
        <end position="718"/>
    </location>
</feature>
<gene>
    <name evidence="9" type="ORF">BCR38DRAFT_56574</name>
</gene>
<dbReference type="STRING" id="1141098.A0A1Y2DLT8"/>
<protein>
    <submittedName>
        <fullName evidence="9">Glycosyl hydrolase</fullName>
    </submittedName>
</protein>
<dbReference type="PANTHER" id="PTHR46471">
    <property type="entry name" value="CHITIN DEACETYLASE"/>
    <property type="match status" value="1"/>
</dbReference>
<proteinExistence type="predicted"/>